<feature type="transmembrane region" description="Helical" evidence="6">
    <location>
        <begin position="21"/>
        <end position="42"/>
    </location>
</feature>
<keyword evidence="2" id="KW-1003">Cell membrane</keyword>
<dbReference type="InterPro" id="IPR003838">
    <property type="entry name" value="ABC3_permease_C"/>
</dbReference>
<feature type="domain" description="MacB-like periplasmic core" evidence="8">
    <location>
        <begin position="20"/>
        <end position="236"/>
    </location>
</feature>
<feature type="transmembrane region" description="Helical" evidence="6">
    <location>
        <begin position="373"/>
        <end position="399"/>
    </location>
</feature>
<evidence type="ECO:0000256" key="5">
    <source>
        <dbReference type="ARBA" id="ARBA00023136"/>
    </source>
</evidence>
<feature type="domain" description="ABC3 transporter permease C-terminal" evidence="7">
    <location>
        <begin position="669"/>
        <end position="778"/>
    </location>
</feature>
<protein>
    <submittedName>
        <fullName evidence="9">ABC transporter permease</fullName>
    </submittedName>
</protein>
<proteinExistence type="predicted"/>
<feature type="transmembrane region" description="Helical" evidence="6">
    <location>
        <begin position="702"/>
        <end position="732"/>
    </location>
</feature>
<feature type="transmembrane region" description="Helical" evidence="6">
    <location>
        <begin position="282"/>
        <end position="303"/>
    </location>
</feature>
<evidence type="ECO:0000313" key="10">
    <source>
        <dbReference type="Proteomes" id="UP000245647"/>
    </source>
</evidence>
<dbReference type="InterPro" id="IPR025857">
    <property type="entry name" value="MacB_PCD"/>
</dbReference>
<comment type="subcellular location">
    <subcellularLocation>
        <location evidence="1">Cell membrane</location>
        <topology evidence="1">Multi-pass membrane protein</topology>
    </subcellularLocation>
</comment>
<evidence type="ECO:0000256" key="2">
    <source>
        <dbReference type="ARBA" id="ARBA00022475"/>
    </source>
</evidence>
<dbReference type="OrthoDB" id="1451596at2"/>
<keyword evidence="5 6" id="KW-0472">Membrane</keyword>
<evidence type="ECO:0000256" key="6">
    <source>
        <dbReference type="SAM" id="Phobius"/>
    </source>
</evidence>
<feature type="transmembrane region" description="Helical" evidence="6">
    <location>
        <begin position="420"/>
        <end position="440"/>
    </location>
</feature>
<keyword evidence="10" id="KW-1185">Reference proteome</keyword>
<dbReference type="AlphaFoldDB" id="A0A2U2PAS2"/>
<evidence type="ECO:0000313" key="9">
    <source>
        <dbReference type="EMBL" id="PWG78496.1"/>
    </source>
</evidence>
<dbReference type="GO" id="GO:0005886">
    <property type="term" value="C:plasma membrane"/>
    <property type="evidence" value="ECO:0007669"/>
    <property type="project" value="UniProtKB-SubCell"/>
</dbReference>
<name>A0A2U2PAS2_9SPHI</name>
<dbReference type="PANTHER" id="PTHR30572">
    <property type="entry name" value="MEMBRANE COMPONENT OF TRANSPORTER-RELATED"/>
    <property type="match status" value="1"/>
</dbReference>
<evidence type="ECO:0000256" key="4">
    <source>
        <dbReference type="ARBA" id="ARBA00022989"/>
    </source>
</evidence>
<keyword evidence="4 6" id="KW-1133">Transmembrane helix</keyword>
<reference evidence="9 10" key="1">
    <citation type="submission" date="2018-04" db="EMBL/GenBank/DDBJ databases">
        <title>Pedobacter chongqingensis sp. nov., isolated from a rottenly hemp rope.</title>
        <authorList>
            <person name="Cai Y."/>
        </authorList>
    </citation>
    <scope>NUCLEOTIDE SEQUENCE [LARGE SCALE GENOMIC DNA]</scope>
    <source>
        <strain evidence="9 10">FJ4-8</strain>
    </source>
</reference>
<evidence type="ECO:0000259" key="7">
    <source>
        <dbReference type="Pfam" id="PF02687"/>
    </source>
</evidence>
<dbReference type="PANTHER" id="PTHR30572:SF18">
    <property type="entry name" value="ABC-TYPE MACROLIDE FAMILY EXPORT SYSTEM PERMEASE COMPONENT 2"/>
    <property type="match status" value="1"/>
</dbReference>
<dbReference type="Proteomes" id="UP000245647">
    <property type="component" value="Unassembled WGS sequence"/>
</dbReference>
<sequence length="789" mass="89658">MIRNYLKAAWRNLLKNKSFSFINILGLAIGMASAILIFLWIYNQVSHDRFHEKTDRIFVMNNRDHFSGNMWAWSSTPKIMGPTLKQDYPEVEEFARTNNCNFFFTLGEKKMQAEGLFTDPGFFKMFSFPLIKGNISDALSSTNKIVLTEKFAGKLFGDEDPIGKTVKIDSAHYMVVSGILKDFPNNTIFRGEYLLPWLYMKKLGWDDQFWGNNSIRTFILLKQGVNQQGFDKKIKNITINHSSKAGETSTTEVFTQNLGDSWLYSKPVNGYYTSGRIEMVRLFTIVAGFILLIACINFMNLSTARSEKRAREVGIRKVVGAPRIHLIIQFISESILLSFIAGIVALILVLVSLKGYNQLVGIELSLDFSSPGFWLVFILFILFTGILAGSYPAFFLSSFKPVKVLKGTFKKVQAAINPRKVLVVLQFTFAVILIICTIIVKHQINFALSRDSGYSRDQLVYSYLQGETEKNYLLIRNELLSSGAAVSVSKNMSPITQRYSDGWGYEWQDCTEQDKKIDFIRMSADADFTRTMGVKLIEGRDIDIYKYATDSNAMLINETALKLMRIKNPVGQIIKGDGGTWHIIGVIKDFIFESPYAKVNPLFVLGPKSWFNVMHYKLNPAKTTEESLRIAGEIFKKYNPEYPFQYTFTDDSYAEKFKEEQRTGTLASLFAGLTIFISCLGLFGLAAYMAENRTKEIGIRKVLGASIYSITSLLSIDFLKLVVLSFLIASPVAWYAMNLWLKNYDYRIEIEWWTFVLASMLTILIALGTVSFQAIRAAMTKPVRSLRTE</sequence>
<organism evidence="9 10">
    <name type="scientific">Pararcticibacter amylolyticus</name>
    <dbReference type="NCBI Taxonomy" id="2173175"/>
    <lineage>
        <taxon>Bacteria</taxon>
        <taxon>Pseudomonadati</taxon>
        <taxon>Bacteroidota</taxon>
        <taxon>Sphingobacteriia</taxon>
        <taxon>Sphingobacteriales</taxon>
        <taxon>Sphingobacteriaceae</taxon>
        <taxon>Pararcticibacter</taxon>
    </lineage>
</organism>
<feature type="transmembrane region" description="Helical" evidence="6">
    <location>
        <begin position="752"/>
        <end position="775"/>
    </location>
</feature>
<comment type="caution">
    <text evidence="9">The sequence shown here is derived from an EMBL/GenBank/DDBJ whole genome shotgun (WGS) entry which is preliminary data.</text>
</comment>
<feature type="transmembrane region" description="Helical" evidence="6">
    <location>
        <begin position="666"/>
        <end position="690"/>
    </location>
</feature>
<feature type="domain" description="ABC3 transporter permease C-terminal" evidence="7">
    <location>
        <begin position="285"/>
        <end position="398"/>
    </location>
</feature>
<dbReference type="GO" id="GO:0022857">
    <property type="term" value="F:transmembrane transporter activity"/>
    <property type="evidence" value="ECO:0007669"/>
    <property type="project" value="TreeGrafter"/>
</dbReference>
<evidence type="ECO:0000256" key="3">
    <source>
        <dbReference type="ARBA" id="ARBA00022692"/>
    </source>
</evidence>
<accession>A0A2U2PAS2</accession>
<dbReference type="InterPro" id="IPR050250">
    <property type="entry name" value="Macrolide_Exporter_MacB"/>
</dbReference>
<gene>
    <name evidence="9" type="ORF">DDR33_21965</name>
</gene>
<dbReference type="RefSeq" id="WP_109417953.1">
    <property type="nucleotide sequence ID" value="NZ_QEAS01000024.1"/>
</dbReference>
<feature type="transmembrane region" description="Helical" evidence="6">
    <location>
        <begin position="324"/>
        <end position="353"/>
    </location>
</feature>
<dbReference type="EMBL" id="QEAS01000024">
    <property type="protein sequence ID" value="PWG78496.1"/>
    <property type="molecule type" value="Genomic_DNA"/>
</dbReference>
<dbReference type="Pfam" id="PF02687">
    <property type="entry name" value="FtsX"/>
    <property type="match status" value="2"/>
</dbReference>
<dbReference type="Pfam" id="PF12704">
    <property type="entry name" value="MacB_PCD"/>
    <property type="match status" value="1"/>
</dbReference>
<evidence type="ECO:0000259" key="8">
    <source>
        <dbReference type="Pfam" id="PF12704"/>
    </source>
</evidence>
<keyword evidence="3 6" id="KW-0812">Transmembrane</keyword>
<evidence type="ECO:0000256" key="1">
    <source>
        <dbReference type="ARBA" id="ARBA00004651"/>
    </source>
</evidence>